<dbReference type="SUPFAM" id="SSF52540">
    <property type="entry name" value="P-loop containing nucleoside triphosphate hydrolases"/>
    <property type="match status" value="1"/>
</dbReference>
<dbReference type="GO" id="GO:0005524">
    <property type="term" value="F:ATP binding"/>
    <property type="evidence" value="ECO:0007669"/>
    <property type="project" value="InterPro"/>
</dbReference>
<reference evidence="2" key="1">
    <citation type="journal article" date="2014" name="Front. Microbiol.">
        <title>High frequency of phylogenetically diverse reductive dehalogenase-homologous genes in deep subseafloor sedimentary metagenomes.</title>
        <authorList>
            <person name="Kawai M."/>
            <person name="Futagami T."/>
            <person name="Toyoda A."/>
            <person name="Takaki Y."/>
            <person name="Nishi S."/>
            <person name="Hori S."/>
            <person name="Arai W."/>
            <person name="Tsubouchi T."/>
            <person name="Morono Y."/>
            <person name="Uchiyama I."/>
            <person name="Ito T."/>
            <person name="Fujiyama A."/>
            <person name="Inagaki F."/>
            <person name="Takami H."/>
        </authorList>
    </citation>
    <scope>NUCLEOTIDE SEQUENCE</scope>
    <source>
        <strain evidence="2">Expedition CK06-06</strain>
    </source>
</reference>
<comment type="caution">
    <text evidence="2">The sequence shown here is derived from an EMBL/GenBank/DDBJ whole genome shotgun (WGS) entry which is preliminary data.</text>
</comment>
<dbReference type="Gene3D" id="3.40.50.300">
    <property type="entry name" value="P-loop containing nucleotide triphosphate hydrolases"/>
    <property type="match status" value="1"/>
</dbReference>
<organism evidence="2">
    <name type="scientific">marine sediment metagenome</name>
    <dbReference type="NCBI Taxonomy" id="412755"/>
    <lineage>
        <taxon>unclassified sequences</taxon>
        <taxon>metagenomes</taxon>
        <taxon>ecological metagenomes</taxon>
    </lineage>
</organism>
<dbReference type="PANTHER" id="PTHR42855:SF1">
    <property type="entry name" value="ABC TRANSPORTER DOMAIN-CONTAINING PROTEIN"/>
    <property type="match status" value="1"/>
</dbReference>
<dbReference type="GO" id="GO:0016887">
    <property type="term" value="F:ATP hydrolysis activity"/>
    <property type="evidence" value="ECO:0007669"/>
    <property type="project" value="InterPro"/>
</dbReference>
<name>X0UIY6_9ZZZZ</name>
<proteinExistence type="predicted"/>
<dbReference type="InterPro" id="IPR027417">
    <property type="entry name" value="P-loop_NTPase"/>
</dbReference>
<evidence type="ECO:0000259" key="1">
    <source>
        <dbReference type="Pfam" id="PF00005"/>
    </source>
</evidence>
<accession>X0UIY6</accession>
<feature type="non-terminal residue" evidence="2">
    <location>
        <position position="104"/>
    </location>
</feature>
<gene>
    <name evidence="2" type="ORF">S01H1_32765</name>
</gene>
<dbReference type="InterPro" id="IPR003439">
    <property type="entry name" value="ABC_transporter-like_ATP-bd"/>
</dbReference>
<dbReference type="InterPro" id="IPR051309">
    <property type="entry name" value="ABCF_ATPase"/>
</dbReference>
<sequence>MPADKPRDPILSVQSVCKGYGGQPVLNGVSLTVHDGDRIGLIGQNGSGKTTLLKILAGARIPDEGTVTRRQGLRVALLSQQETFPKTETIGQTLENAAQELKRL</sequence>
<dbReference type="AlphaFoldDB" id="X0UIY6"/>
<feature type="domain" description="ABC transporter" evidence="1">
    <location>
        <begin position="26"/>
        <end position="93"/>
    </location>
</feature>
<dbReference type="EMBL" id="BARS01020307">
    <property type="protein sequence ID" value="GAG05749.1"/>
    <property type="molecule type" value="Genomic_DNA"/>
</dbReference>
<dbReference type="Pfam" id="PF00005">
    <property type="entry name" value="ABC_tran"/>
    <property type="match status" value="1"/>
</dbReference>
<protein>
    <recommendedName>
        <fullName evidence="1">ABC transporter domain-containing protein</fullName>
    </recommendedName>
</protein>
<dbReference type="PANTHER" id="PTHR42855">
    <property type="entry name" value="ABC TRANSPORTER ATP-BINDING SUBUNIT"/>
    <property type="match status" value="1"/>
</dbReference>
<evidence type="ECO:0000313" key="2">
    <source>
        <dbReference type="EMBL" id="GAG05749.1"/>
    </source>
</evidence>